<keyword evidence="1" id="KW-0812">Transmembrane</keyword>
<reference evidence="3" key="1">
    <citation type="journal article" date="2019" name="Int. J. Syst. Evol. Microbiol.">
        <title>The Global Catalogue of Microorganisms (GCM) 10K type strain sequencing project: providing services to taxonomists for standard genome sequencing and annotation.</title>
        <authorList>
            <consortium name="The Broad Institute Genomics Platform"/>
            <consortium name="The Broad Institute Genome Sequencing Center for Infectious Disease"/>
            <person name="Wu L."/>
            <person name="Ma J."/>
        </authorList>
    </citation>
    <scope>NUCLEOTIDE SEQUENCE [LARGE SCALE GENOMIC DNA]</scope>
    <source>
        <strain evidence="3">JCM 1365</strain>
    </source>
</reference>
<feature type="transmembrane region" description="Helical" evidence="1">
    <location>
        <begin position="156"/>
        <end position="180"/>
    </location>
</feature>
<protein>
    <recommendedName>
        <fullName evidence="4">ABC transporter permease</fullName>
    </recommendedName>
</protein>
<evidence type="ECO:0008006" key="4">
    <source>
        <dbReference type="Google" id="ProtNLM"/>
    </source>
</evidence>
<dbReference type="RefSeq" id="WP_030200441.1">
    <property type="nucleotide sequence ID" value="NZ_BMNZ01000010.1"/>
</dbReference>
<dbReference type="Pfam" id="PF12679">
    <property type="entry name" value="ABC2_membrane_2"/>
    <property type="match status" value="1"/>
</dbReference>
<evidence type="ECO:0000313" key="3">
    <source>
        <dbReference type="Proteomes" id="UP000623461"/>
    </source>
</evidence>
<feature type="transmembrane region" description="Helical" evidence="1">
    <location>
        <begin position="75"/>
        <end position="97"/>
    </location>
</feature>
<organism evidence="2 3">
    <name type="scientific">Terrabacter tumescens</name>
    <dbReference type="NCBI Taxonomy" id="60443"/>
    <lineage>
        <taxon>Bacteria</taxon>
        <taxon>Bacillati</taxon>
        <taxon>Actinomycetota</taxon>
        <taxon>Actinomycetes</taxon>
        <taxon>Micrococcales</taxon>
        <taxon>Intrasporangiaceae</taxon>
        <taxon>Terrabacter</taxon>
    </lineage>
</organism>
<name>A0ABQ2IEN2_9MICO</name>
<feature type="transmembrane region" description="Helical" evidence="1">
    <location>
        <begin position="16"/>
        <end position="35"/>
    </location>
</feature>
<feature type="transmembrane region" description="Helical" evidence="1">
    <location>
        <begin position="187"/>
        <end position="212"/>
    </location>
</feature>
<proteinExistence type="predicted"/>
<feature type="transmembrane region" description="Helical" evidence="1">
    <location>
        <begin position="232"/>
        <end position="256"/>
    </location>
</feature>
<dbReference type="Proteomes" id="UP000623461">
    <property type="component" value="Unassembled WGS sequence"/>
</dbReference>
<keyword evidence="3" id="KW-1185">Reference proteome</keyword>
<dbReference type="EMBL" id="BMNZ01000010">
    <property type="protein sequence ID" value="GGN08810.1"/>
    <property type="molecule type" value="Genomic_DNA"/>
</dbReference>
<evidence type="ECO:0000313" key="2">
    <source>
        <dbReference type="EMBL" id="GGN08810.1"/>
    </source>
</evidence>
<keyword evidence="1" id="KW-0472">Membrane</keyword>
<comment type="caution">
    <text evidence="2">The sequence shown here is derived from an EMBL/GenBank/DDBJ whole genome shotgun (WGS) entry which is preliminary data.</text>
</comment>
<gene>
    <name evidence="2" type="ORF">GCM10009721_40880</name>
</gene>
<accession>A0ABQ2IEN2</accession>
<keyword evidence="1" id="KW-1133">Transmembrane helix</keyword>
<feature type="transmembrane region" description="Helical" evidence="1">
    <location>
        <begin position="123"/>
        <end position="144"/>
    </location>
</feature>
<evidence type="ECO:0000256" key="1">
    <source>
        <dbReference type="SAM" id="Phobius"/>
    </source>
</evidence>
<sequence length="262" mass="26814">MRTDVMRLDVRLRRRGLVGYTVGMGAYAVLVVALYPTFKGDTGLDAITSGNSSLSALLGVSGPLTSPDGWMNANIYANFLPLVVLLMTIGYGASAVAGQDEDGVLGLTAALPLGRVSLAVQKILALVVIATPVAAVTMLAAVAGRRSDIDLATGPLVAATAAVIGLGIVFGLLALLVGALSSSRTTALGVTSAVAALSYVISALAPVVHWVHAVRWLSPFYWALGGEPLTRGIGAAATWTLVLCIGGLASACVWAVDRMDVR</sequence>